<name>A0A4V1M467_TREME</name>
<feature type="region of interest" description="Disordered" evidence="6">
    <location>
        <begin position="176"/>
        <end position="258"/>
    </location>
</feature>
<sequence>MLQYYIEEGRRLCYAERGMVPPRTRTYTHAPARTQIQPQSPGEDAGVKCSGHQRRAVRLVAGPHTKNSGRAFYTCPLPRDDADKCRFFKWEDELILSGHIVPPASPLTARLLPSSSRPPPSTGQVLGRSPQATFGKTVAPGPSVKLPAPGTGAVGGDDTEDIDWNQVDADELEKEAILASPSTQRTDNSERFSSAKSTPAQAVFSDKLLASVGEGQRKKRKQDEESEQGVTPKRQVVGSGVLNPFLNTPGTESGLHPSVSTTLESLESISEHIKRQDRLLHASEQMKQGLRKTIAGLQEKNGELERKNKELEEKIKRLESR</sequence>
<feature type="region of interest" description="Disordered" evidence="6">
    <location>
        <begin position="109"/>
        <end position="161"/>
    </location>
</feature>
<evidence type="ECO:0000313" key="8">
    <source>
        <dbReference type="EMBL" id="RXK39307.1"/>
    </source>
</evidence>
<dbReference type="AlphaFoldDB" id="A0A4V1M467"/>
<evidence type="ECO:0000256" key="5">
    <source>
        <dbReference type="SAM" id="Coils"/>
    </source>
</evidence>
<evidence type="ECO:0000256" key="1">
    <source>
        <dbReference type="ARBA" id="ARBA00022723"/>
    </source>
</evidence>
<keyword evidence="3" id="KW-0862">Zinc</keyword>
<evidence type="ECO:0000313" key="9">
    <source>
        <dbReference type="Proteomes" id="UP000289152"/>
    </source>
</evidence>
<keyword evidence="1" id="KW-0479">Metal-binding</keyword>
<evidence type="ECO:0000256" key="6">
    <source>
        <dbReference type="SAM" id="MobiDB-lite"/>
    </source>
</evidence>
<protein>
    <recommendedName>
        <fullName evidence="7">GRF-type domain-containing protein</fullName>
    </recommendedName>
</protein>
<evidence type="ECO:0000256" key="3">
    <source>
        <dbReference type="ARBA" id="ARBA00022833"/>
    </source>
</evidence>
<keyword evidence="2 4" id="KW-0863">Zinc-finger</keyword>
<dbReference type="PANTHER" id="PTHR33680:SF1">
    <property type="entry name" value="OS05G0489500 PROTEIN"/>
    <property type="match status" value="1"/>
</dbReference>
<dbReference type="InParanoid" id="A0A4V1M467"/>
<accession>A0A4V1M467</accession>
<feature type="compositionally biased region" description="Polar residues" evidence="6">
    <location>
        <begin position="180"/>
        <end position="200"/>
    </location>
</feature>
<proteinExistence type="predicted"/>
<dbReference type="InterPro" id="IPR010666">
    <property type="entry name" value="Znf_GRF"/>
</dbReference>
<dbReference type="PROSITE" id="PS51999">
    <property type="entry name" value="ZF_GRF"/>
    <property type="match status" value="1"/>
</dbReference>
<reference evidence="8 9" key="1">
    <citation type="submission" date="2016-06" db="EMBL/GenBank/DDBJ databases">
        <title>Evolution of pathogenesis and genome organization in the Tremellales.</title>
        <authorList>
            <person name="Cuomo C."/>
            <person name="Litvintseva A."/>
            <person name="Heitman J."/>
            <person name="Chen Y."/>
            <person name="Sun S."/>
            <person name="Springer D."/>
            <person name="Dromer F."/>
            <person name="Young S."/>
            <person name="Zeng Q."/>
            <person name="Chapman S."/>
            <person name="Gujja S."/>
            <person name="Saif S."/>
            <person name="Birren B."/>
        </authorList>
    </citation>
    <scope>NUCLEOTIDE SEQUENCE [LARGE SCALE GENOMIC DNA]</scope>
    <source>
        <strain evidence="8 9">ATCC 28783</strain>
    </source>
</reference>
<keyword evidence="5" id="KW-0175">Coiled coil</keyword>
<dbReference type="EMBL" id="SDIL01000033">
    <property type="protein sequence ID" value="RXK39307.1"/>
    <property type="molecule type" value="Genomic_DNA"/>
</dbReference>
<dbReference type="GO" id="GO:0008270">
    <property type="term" value="F:zinc ion binding"/>
    <property type="evidence" value="ECO:0007669"/>
    <property type="project" value="UniProtKB-KW"/>
</dbReference>
<dbReference type="OrthoDB" id="5418639at2759"/>
<feature type="coiled-coil region" evidence="5">
    <location>
        <begin position="280"/>
        <end position="321"/>
    </location>
</feature>
<gene>
    <name evidence="8" type="ORF">M231_03386</name>
</gene>
<evidence type="ECO:0000256" key="4">
    <source>
        <dbReference type="PROSITE-ProRule" id="PRU01343"/>
    </source>
</evidence>
<evidence type="ECO:0000259" key="7">
    <source>
        <dbReference type="PROSITE" id="PS51999"/>
    </source>
</evidence>
<dbReference type="Proteomes" id="UP000289152">
    <property type="component" value="Unassembled WGS sequence"/>
</dbReference>
<dbReference type="PANTHER" id="PTHR33680">
    <property type="entry name" value="OS07G0190500 PROTEIN"/>
    <property type="match status" value="1"/>
</dbReference>
<dbReference type="STRING" id="5217.A0A4V1M467"/>
<feature type="domain" description="GRF-type" evidence="7">
    <location>
        <begin position="49"/>
        <end position="94"/>
    </location>
</feature>
<organism evidence="8 9">
    <name type="scientific">Tremella mesenterica</name>
    <name type="common">Jelly fungus</name>
    <dbReference type="NCBI Taxonomy" id="5217"/>
    <lineage>
        <taxon>Eukaryota</taxon>
        <taxon>Fungi</taxon>
        <taxon>Dikarya</taxon>
        <taxon>Basidiomycota</taxon>
        <taxon>Agaricomycotina</taxon>
        <taxon>Tremellomycetes</taxon>
        <taxon>Tremellales</taxon>
        <taxon>Tremellaceae</taxon>
        <taxon>Tremella</taxon>
    </lineage>
</organism>
<keyword evidence="9" id="KW-1185">Reference proteome</keyword>
<comment type="caution">
    <text evidence="8">The sequence shown here is derived from an EMBL/GenBank/DDBJ whole genome shotgun (WGS) entry which is preliminary data.</text>
</comment>
<dbReference type="VEuPathDB" id="FungiDB:TREMEDRAFT_29287"/>
<dbReference type="Pfam" id="PF06839">
    <property type="entry name" value="Zn_ribbon_GRF"/>
    <property type="match status" value="1"/>
</dbReference>
<evidence type="ECO:0000256" key="2">
    <source>
        <dbReference type="ARBA" id="ARBA00022771"/>
    </source>
</evidence>